<accession>K0S6E2</accession>
<dbReference type="EMBL" id="AGNL01021047">
    <property type="protein sequence ID" value="EJK60479.1"/>
    <property type="molecule type" value="Genomic_DNA"/>
</dbReference>
<feature type="non-terminal residue" evidence="2">
    <location>
        <position position="1"/>
    </location>
</feature>
<evidence type="ECO:0000313" key="2">
    <source>
        <dbReference type="EMBL" id="EJK60479.1"/>
    </source>
</evidence>
<proteinExistence type="predicted"/>
<dbReference type="Proteomes" id="UP000266841">
    <property type="component" value="Unassembled WGS sequence"/>
</dbReference>
<feature type="compositionally biased region" description="Basic and acidic residues" evidence="1">
    <location>
        <begin position="107"/>
        <end position="120"/>
    </location>
</feature>
<dbReference type="AlphaFoldDB" id="K0S6E2"/>
<organism evidence="2 3">
    <name type="scientific">Thalassiosira oceanica</name>
    <name type="common">Marine diatom</name>
    <dbReference type="NCBI Taxonomy" id="159749"/>
    <lineage>
        <taxon>Eukaryota</taxon>
        <taxon>Sar</taxon>
        <taxon>Stramenopiles</taxon>
        <taxon>Ochrophyta</taxon>
        <taxon>Bacillariophyta</taxon>
        <taxon>Coscinodiscophyceae</taxon>
        <taxon>Thalassiosirophycidae</taxon>
        <taxon>Thalassiosirales</taxon>
        <taxon>Thalassiosiraceae</taxon>
        <taxon>Thalassiosira</taxon>
    </lineage>
</organism>
<keyword evidence="3" id="KW-1185">Reference proteome</keyword>
<name>K0S6E2_THAOC</name>
<gene>
    <name evidence="2" type="ORF">THAOC_19164</name>
</gene>
<comment type="caution">
    <text evidence="2">The sequence shown here is derived from an EMBL/GenBank/DDBJ whole genome shotgun (WGS) entry which is preliminary data.</text>
</comment>
<evidence type="ECO:0000256" key="1">
    <source>
        <dbReference type="SAM" id="MobiDB-lite"/>
    </source>
</evidence>
<sequence>RSPVEGAVLWMSPAVRGEGLWAGELAVSLLASASPKWVTSVQSALCLVVSSTRLNTTSLAPPPPAVRAAGSGGESQPSPSLVAHPRGRPGVPGRRDVGPRPAPAGDGRGERRGARRRGADGRGAGGRGDAGGEAEVGPDGQPRIVEAADDGSAPPPPRSLFTSKEDVDELETLLTETAARFKSPSNRWKVQANAAKFERLLDERYGRLRPLDLWAPDDLELSQARQNS</sequence>
<feature type="compositionally biased region" description="Gly residues" evidence="1">
    <location>
        <begin position="121"/>
        <end position="131"/>
    </location>
</feature>
<protein>
    <submittedName>
        <fullName evidence="2">Uncharacterized protein</fullName>
    </submittedName>
</protein>
<evidence type="ECO:0000313" key="3">
    <source>
        <dbReference type="Proteomes" id="UP000266841"/>
    </source>
</evidence>
<feature type="region of interest" description="Disordered" evidence="1">
    <location>
        <begin position="55"/>
        <end position="162"/>
    </location>
</feature>
<reference evidence="2 3" key="1">
    <citation type="journal article" date="2012" name="Genome Biol.">
        <title>Genome and low-iron response of an oceanic diatom adapted to chronic iron limitation.</title>
        <authorList>
            <person name="Lommer M."/>
            <person name="Specht M."/>
            <person name="Roy A.S."/>
            <person name="Kraemer L."/>
            <person name="Andreson R."/>
            <person name="Gutowska M.A."/>
            <person name="Wolf J."/>
            <person name="Bergner S.V."/>
            <person name="Schilhabel M.B."/>
            <person name="Klostermeier U.C."/>
            <person name="Beiko R.G."/>
            <person name="Rosenstiel P."/>
            <person name="Hippler M."/>
            <person name="Laroche J."/>
        </authorList>
    </citation>
    <scope>NUCLEOTIDE SEQUENCE [LARGE SCALE GENOMIC DNA]</scope>
    <source>
        <strain evidence="2 3">CCMP1005</strain>
    </source>
</reference>